<evidence type="ECO:0000256" key="1">
    <source>
        <dbReference type="SAM" id="Phobius"/>
    </source>
</evidence>
<evidence type="ECO:0000313" key="2">
    <source>
        <dbReference type="EMBL" id="WYW54417.1"/>
    </source>
</evidence>
<feature type="transmembrane region" description="Helical" evidence="1">
    <location>
        <begin position="75"/>
        <end position="95"/>
    </location>
</feature>
<dbReference type="RefSeq" id="WP_340931439.1">
    <property type="nucleotide sequence ID" value="NZ_CP150496.1"/>
</dbReference>
<sequence>MKEENIKNLVEKYKLGNTTLEEEAYLFDSVKNTEEGLGNWANFVKTNKKVAPNNFNDKLWNSFEPKIANKYSFRYKFFGAVASVAVLITLAFYSFSNNKQSIEEKELLLNEARSMFTDNETIIFEDELIIVYTKQE</sequence>
<keyword evidence="1" id="KW-1133">Transmembrane helix</keyword>
<dbReference type="EMBL" id="CP150496">
    <property type="protein sequence ID" value="WYW54417.1"/>
    <property type="molecule type" value="Genomic_DNA"/>
</dbReference>
<keyword evidence="1" id="KW-0472">Membrane</keyword>
<protein>
    <recommendedName>
        <fullName evidence="4">Anti-sigma factor</fullName>
    </recommendedName>
</protein>
<organism evidence="2 3">
    <name type="scientific">Polaribacter marinaquae</name>
    <dbReference type="NCBI Taxonomy" id="1642819"/>
    <lineage>
        <taxon>Bacteria</taxon>
        <taxon>Pseudomonadati</taxon>
        <taxon>Bacteroidota</taxon>
        <taxon>Flavobacteriia</taxon>
        <taxon>Flavobacteriales</taxon>
        <taxon>Flavobacteriaceae</taxon>
    </lineage>
</organism>
<evidence type="ECO:0000313" key="3">
    <source>
        <dbReference type="Proteomes" id="UP001491088"/>
    </source>
</evidence>
<accession>A0ABZ2TMQ5</accession>
<name>A0ABZ2TMQ5_9FLAO</name>
<reference evidence="2 3" key="1">
    <citation type="submission" date="2024-03" db="EMBL/GenBank/DDBJ databases">
        <authorList>
            <person name="Cao K."/>
        </authorList>
    </citation>
    <scope>NUCLEOTIDE SEQUENCE [LARGE SCALE GENOMIC DNA]</scope>
    <source>
        <strain evidence="2 3">MCCC 1K00696</strain>
    </source>
</reference>
<keyword evidence="1" id="KW-0812">Transmembrane</keyword>
<proteinExistence type="predicted"/>
<keyword evidence="3" id="KW-1185">Reference proteome</keyword>
<evidence type="ECO:0008006" key="4">
    <source>
        <dbReference type="Google" id="ProtNLM"/>
    </source>
</evidence>
<gene>
    <name evidence="2" type="ORF">WG950_07720</name>
</gene>
<dbReference type="Proteomes" id="UP001491088">
    <property type="component" value="Chromosome"/>
</dbReference>